<keyword evidence="1" id="KW-1133">Transmembrane helix</keyword>
<gene>
    <name evidence="2" type="ORF">MTUNDRAET4_3288</name>
</gene>
<sequence length="146" mass="14962">MVIFGPLLVIVGIGFFCWLLFTLAVFALPFFVGLTIGLWALHTGAGALGGITVGFVAGGVTFGVGQLALAFVPWAWLRLLIILLYVAPATVAGYSATHGIAQLAMPSPTWQTIFAVIGAIAVSVTAFVRFTGMAAPGPAGQGLARG</sequence>
<evidence type="ECO:0000256" key="1">
    <source>
        <dbReference type="SAM" id="Phobius"/>
    </source>
</evidence>
<feature type="transmembrane region" description="Helical" evidence="1">
    <location>
        <begin position="79"/>
        <end position="97"/>
    </location>
</feature>
<evidence type="ECO:0008006" key="4">
    <source>
        <dbReference type="Google" id="ProtNLM"/>
    </source>
</evidence>
<dbReference type="RefSeq" id="WP_134490821.1">
    <property type="nucleotide sequence ID" value="NZ_CP139089.1"/>
</dbReference>
<keyword evidence="1" id="KW-0812">Transmembrane</keyword>
<name>A0A4U8Z3X2_METTU</name>
<evidence type="ECO:0000313" key="2">
    <source>
        <dbReference type="EMBL" id="VFU10175.1"/>
    </source>
</evidence>
<protein>
    <recommendedName>
        <fullName evidence="4">DUF4175 domain-containing protein</fullName>
    </recommendedName>
</protein>
<accession>A0A4U8Z3X2</accession>
<keyword evidence="1" id="KW-0472">Membrane</keyword>
<dbReference type="EMBL" id="LR536450">
    <property type="protein sequence ID" value="VFU10175.1"/>
    <property type="molecule type" value="Genomic_DNA"/>
</dbReference>
<dbReference type="KEGG" id="mtun:MTUNDRAET4_3288"/>
<feature type="transmembrane region" description="Helical" evidence="1">
    <location>
        <begin position="46"/>
        <end position="72"/>
    </location>
</feature>
<dbReference type="AlphaFoldDB" id="A0A4U8Z3X2"/>
<reference evidence="2 3" key="1">
    <citation type="submission" date="2019-03" db="EMBL/GenBank/DDBJ databases">
        <authorList>
            <person name="Kox A.R. M."/>
        </authorList>
    </citation>
    <scope>NUCLEOTIDE SEQUENCE [LARGE SCALE GENOMIC DNA]</scope>
    <source>
        <strain evidence="2">MTUNDRAET4 annotated genome</strain>
    </source>
</reference>
<dbReference type="OrthoDB" id="7219977at2"/>
<dbReference type="Proteomes" id="UP000294360">
    <property type="component" value="Chromosome"/>
</dbReference>
<feature type="transmembrane region" description="Helical" evidence="1">
    <location>
        <begin position="109"/>
        <end position="128"/>
    </location>
</feature>
<proteinExistence type="predicted"/>
<feature type="transmembrane region" description="Helical" evidence="1">
    <location>
        <begin position="7"/>
        <end position="40"/>
    </location>
</feature>
<organism evidence="2 3">
    <name type="scientific">Methylocella tundrae</name>
    <dbReference type="NCBI Taxonomy" id="227605"/>
    <lineage>
        <taxon>Bacteria</taxon>
        <taxon>Pseudomonadati</taxon>
        <taxon>Pseudomonadota</taxon>
        <taxon>Alphaproteobacteria</taxon>
        <taxon>Hyphomicrobiales</taxon>
        <taxon>Beijerinckiaceae</taxon>
        <taxon>Methylocella</taxon>
    </lineage>
</organism>
<evidence type="ECO:0000313" key="3">
    <source>
        <dbReference type="Proteomes" id="UP000294360"/>
    </source>
</evidence>